<protein>
    <recommendedName>
        <fullName evidence="2">Partner of Y14 and mago</fullName>
    </recommendedName>
</protein>
<dbReference type="GeneID" id="106662644"/>
<evidence type="ECO:0000256" key="1">
    <source>
        <dbReference type="ARBA" id="ARBA00009394"/>
    </source>
</evidence>
<name>A0A8I6RAX6_CIMLE</name>
<dbReference type="CTD" id="37780"/>
<dbReference type="PANTHER" id="PTHR22959:SF0">
    <property type="entry name" value="PARTNER OF Y14 AND MAGO"/>
    <property type="match status" value="1"/>
</dbReference>
<dbReference type="InterPro" id="IPR015362">
    <property type="entry name" value="WIBG_mago-bd"/>
</dbReference>
<feature type="compositionally biased region" description="Low complexity" evidence="3">
    <location>
        <begin position="140"/>
        <end position="157"/>
    </location>
</feature>
<dbReference type="AlphaFoldDB" id="A0A8I6RAX6"/>
<sequence length="238" mass="26929">MSATHVQRNNAGSRSTALPGPGYTATANTGSYIPASQRPDGTWRKPRRVKEGYIPQEEVPIYQSRGKIWAESRPKYPVGMSETMIAKLEAAQNQGVFLPSTQRADGTWRKERSIRPGYELWKPSIFLGVKKKKKKKAAGTNSNDDSSSDKPSTPLSKEVTDLTKKFKDTTIDIGKTSQPNPANRLRNLRKKLKEIEALELQIQNKELKNPDKDQLEKIKKKNDYEEELLQLMEDLKTT</sequence>
<dbReference type="GO" id="GO:0003723">
    <property type="term" value="F:RNA binding"/>
    <property type="evidence" value="ECO:0007669"/>
    <property type="project" value="TreeGrafter"/>
</dbReference>
<feature type="region of interest" description="Disordered" evidence="3">
    <location>
        <begin position="132"/>
        <end position="161"/>
    </location>
</feature>
<organism evidence="5 6">
    <name type="scientific">Cimex lectularius</name>
    <name type="common">Bed bug</name>
    <name type="synonym">Acanthia lectularia</name>
    <dbReference type="NCBI Taxonomy" id="79782"/>
    <lineage>
        <taxon>Eukaryota</taxon>
        <taxon>Metazoa</taxon>
        <taxon>Ecdysozoa</taxon>
        <taxon>Arthropoda</taxon>
        <taxon>Hexapoda</taxon>
        <taxon>Insecta</taxon>
        <taxon>Pterygota</taxon>
        <taxon>Neoptera</taxon>
        <taxon>Paraneoptera</taxon>
        <taxon>Hemiptera</taxon>
        <taxon>Heteroptera</taxon>
        <taxon>Panheteroptera</taxon>
        <taxon>Cimicomorpha</taxon>
        <taxon>Cimicidae</taxon>
        <taxon>Cimex</taxon>
    </lineage>
</organism>
<accession>A0A8I6RAX6</accession>
<dbReference type="SUPFAM" id="SSF101931">
    <property type="entry name" value="Pym (Within the bgcn gene intron protein, WIBG), N-terminal domain"/>
    <property type="match status" value="2"/>
</dbReference>
<dbReference type="InterPro" id="IPR036348">
    <property type="entry name" value="WIBG_N_sf"/>
</dbReference>
<dbReference type="RefSeq" id="XP_014242352.1">
    <property type="nucleotide sequence ID" value="XM_014386866.1"/>
</dbReference>
<evidence type="ECO:0000313" key="5">
    <source>
        <dbReference type="EnsemblMetazoa" id="XP_014242352.1"/>
    </source>
</evidence>
<keyword evidence="6" id="KW-1185">Reference proteome</keyword>
<proteinExistence type="inferred from homology"/>
<dbReference type="OMA" id="IPGCADS"/>
<dbReference type="GO" id="GO:0005737">
    <property type="term" value="C:cytoplasm"/>
    <property type="evidence" value="ECO:0007669"/>
    <property type="project" value="TreeGrafter"/>
</dbReference>
<dbReference type="EnsemblMetazoa" id="XM_014386866.1">
    <property type="protein sequence ID" value="XP_014242352.1"/>
    <property type="gene ID" value="LOC106662644"/>
</dbReference>
<feature type="compositionally biased region" description="Polar residues" evidence="3">
    <location>
        <begin position="1"/>
        <end position="16"/>
    </location>
</feature>
<dbReference type="Pfam" id="PF09282">
    <property type="entry name" value="Mago-bind"/>
    <property type="match status" value="2"/>
</dbReference>
<evidence type="ECO:0000256" key="3">
    <source>
        <dbReference type="SAM" id="MobiDB-lite"/>
    </source>
</evidence>
<dbReference type="Proteomes" id="UP000494040">
    <property type="component" value="Unassembled WGS sequence"/>
</dbReference>
<dbReference type="SMART" id="SM01273">
    <property type="entry name" value="Mago-bind"/>
    <property type="match status" value="2"/>
</dbReference>
<dbReference type="OrthoDB" id="21625at2759"/>
<dbReference type="InterPro" id="IPR039333">
    <property type="entry name" value="PYM1"/>
</dbReference>
<reference evidence="5" key="1">
    <citation type="submission" date="2022-01" db="UniProtKB">
        <authorList>
            <consortium name="EnsemblMetazoa"/>
        </authorList>
    </citation>
    <scope>IDENTIFICATION</scope>
</reference>
<feature type="domain" description="WIBG Mago-binding" evidence="4">
    <location>
        <begin position="29"/>
        <end position="55"/>
    </location>
</feature>
<dbReference type="KEGG" id="clec:106662644"/>
<evidence type="ECO:0000313" key="6">
    <source>
        <dbReference type="Proteomes" id="UP000494040"/>
    </source>
</evidence>
<evidence type="ECO:0000259" key="4">
    <source>
        <dbReference type="SMART" id="SM01273"/>
    </source>
</evidence>
<dbReference type="GO" id="GO:0035145">
    <property type="term" value="C:exon-exon junction complex"/>
    <property type="evidence" value="ECO:0007669"/>
    <property type="project" value="TreeGrafter"/>
</dbReference>
<comment type="similarity">
    <text evidence="1">Belongs to the pym family.</text>
</comment>
<dbReference type="GO" id="GO:1903259">
    <property type="term" value="P:exon-exon junction complex disassembly"/>
    <property type="evidence" value="ECO:0007669"/>
    <property type="project" value="InterPro"/>
</dbReference>
<feature type="region of interest" description="Disordered" evidence="3">
    <location>
        <begin position="1"/>
        <end position="49"/>
    </location>
</feature>
<dbReference type="PANTHER" id="PTHR22959">
    <property type="entry name" value="PYM PROTEIN"/>
    <property type="match status" value="1"/>
</dbReference>
<feature type="domain" description="WIBG Mago-binding" evidence="4">
    <location>
        <begin position="94"/>
        <end position="120"/>
    </location>
</feature>
<evidence type="ECO:0000256" key="2">
    <source>
        <dbReference type="ARBA" id="ARBA00018898"/>
    </source>
</evidence>